<keyword evidence="4" id="KW-1185">Reference proteome</keyword>
<dbReference type="Pfam" id="PF13298">
    <property type="entry name" value="LigD_N"/>
    <property type="match status" value="1"/>
</dbReference>
<feature type="region of interest" description="Disordered" evidence="1">
    <location>
        <begin position="174"/>
        <end position="204"/>
    </location>
</feature>
<gene>
    <name evidence="3" type="ORF">FHR97_002715</name>
</gene>
<dbReference type="Proteomes" id="UP000518892">
    <property type="component" value="Unassembled WGS sequence"/>
</dbReference>
<comment type="caution">
    <text evidence="3">The sequence shown here is derived from an EMBL/GenBank/DDBJ whole genome shotgun (WGS) entry which is preliminary data.</text>
</comment>
<feature type="domain" description="DNA ligase D 3'-phosphoesterase" evidence="2">
    <location>
        <begin position="42"/>
        <end position="152"/>
    </location>
</feature>
<dbReference type="EMBL" id="JACHXR010000007">
    <property type="protein sequence ID" value="MBB3231856.1"/>
    <property type="molecule type" value="Genomic_DNA"/>
</dbReference>
<sequence length="204" mass="22740">MSPSDDKLARYRRKRDPRRTREPMGEEARHGGDDERPIFVIQQHDASTLHYDFRLEVDGVLRSWAVPKGPSTDPRVKRLAIPTEDHPLAYADFEGVIPAGEYGAGSVLIWDRGHYRTLEEDDDAPSVAEQLADGHATIWLEGHKLRGGYALIHTRLEKGRDWLLIKIDDAAADARRNPVSTEPASVVSGRTLGEIAAEEGKDDA</sequence>
<evidence type="ECO:0000313" key="4">
    <source>
        <dbReference type="Proteomes" id="UP000518892"/>
    </source>
</evidence>
<dbReference type="GO" id="GO:0016874">
    <property type="term" value="F:ligase activity"/>
    <property type="evidence" value="ECO:0007669"/>
    <property type="project" value="UniProtKB-KW"/>
</dbReference>
<feature type="compositionally biased region" description="Basic and acidic residues" evidence="1">
    <location>
        <begin position="19"/>
        <end position="35"/>
    </location>
</feature>
<accession>A0A7W5EWA8</accession>
<dbReference type="AlphaFoldDB" id="A0A7W5EWA8"/>
<evidence type="ECO:0000256" key="1">
    <source>
        <dbReference type="SAM" id="MobiDB-lite"/>
    </source>
</evidence>
<dbReference type="NCBIfam" id="TIGR02777">
    <property type="entry name" value="LigD_PE_dom"/>
    <property type="match status" value="1"/>
</dbReference>
<evidence type="ECO:0000313" key="3">
    <source>
        <dbReference type="EMBL" id="MBB3231856.1"/>
    </source>
</evidence>
<dbReference type="RefSeq" id="WP_183384327.1">
    <property type="nucleotide sequence ID" value="NZ_JACHXR010000007.1"/>
</dbReference>
<organism evidence="3 4">
    <name type="scientific">Halomonas stenophila</name>
    <dbReference type="NCBI Taxonomy" id="795312"/>
    <lineage>
        <taxon>Bacteria</taxon>
        <taxon>Pseudomonadati</taxon>
        <taxon>Pseudomonadota</taxon>
        <taxon>Gammaproteobacteria</taxon>
        <taxon>Oceanospirillales</taxon>
        <taxon>Halomonadaceae</taxon>
        <taxon>Halomonas</taxon>
    </lineage>
</organism>
<dbReference type="PANTHER" id="PTHR39465:SF1">
    <property type="entry name" value="DNA LIGASE D 3'-PHOSPHOESTERASE DOMAIN-CONTAINING PROTEIN"/>
    <property type="match status" value="1"/>
</dbReference>
<proteinExistence type="predicted"/>
<dbReference type="InterPro" id="IPR014144">
    <property type="entry name" value="LigD_PE_domain"/>
</dbReference>
<keyword evidence="3" id="KW-0436">Ligase</keyword>
<evidence type="ECO:0000259" key="2">
    <source>
        <dbReference type="Pfam" id="PF13298"/>
    </source>
</evidence>
<name>A0A7W5EWA8_9GAMM</name>
<dbReference type="PANTHER" id="PTHR39465">
    <property type="entry name" value="DNA LIGASE D, 3'-PHOSPHOESTERASE DOMAIN"/>
    <property type="match status" value="1"/>
</dbReference>
<reference evidence="3 4" key="1">
    <citation type="submission" date="2020-08" db="EMBL/GenBank/DDBJ databases">
        <title>Genomic Encyclopedia of Type Strains, Phase III (KMG-III): the genomes of soil and plant-associated and newly described type strains.</title>
        <authorList>
            <person name="Whitman W."/>
        </authorList>
    </citation>
    <scope>NUCLEOTIDE SEQUENCE [LARGE SCALE GENOMIC DNA]</scope>
    <source>
        <strain evidence="3 4">CECT 7744</strain>
    </source>
</reference>
<feature type="region of interest" description="Disordered" evidence="1">
    <location>
        <begin position="1"/>
        <end position="35"/>
    </location>
</feature>
<protein>
    <submittedName>
        <fullName evidence="3">DNA ligase D-like protein (Predicted 3'-phosphoesterase)</fullName>
    </submittedName>
</protein>